<evidence type="ECO:0000313" key="3">
    <source>
        <dbReference type="Proteomes" id="UP001142400"/>
    </source>
</evidence>
<dbReference type="InterPro" id="IPR038020">
    <property type="entry name" value="MbtH-like_sf"/>
</dbReference>
<dbReference type="PANTHER" id="PTHR38444:SF1">
    <property type="entry name" value="ENTEROBACTIN BIOSYNTHESIS PROTEIN YBDZ"/>
    <property type="match status" value="1"/>
</dbReference>
<dbReference type="GO" id="GO:0019290">
    <property type="term" value="P:siderophore biosynthetic process"/>
    <property type="evidence" value="ECO:0007669"/>
    <property type="project" value="TreeGrafter"/>
</dbReference>
<comment type="caution">
    <text evidence="2">The sequence shown here is derived from an EMBL/GenBank/DDBJ whole genome shotgun (WGS) entry which is preliminary data.</text>
</comment>
<dbReference type="AlphaFoldDB" id="A0A9X2M5A0"/>
<name>A0A9X2M5A0_STRMQ</name>
<feature type="domain" description="MbtH-like" evidence="1">
    <location>
        <begin position="4"/>
        <end position="54"/>
    </location>
</feature>
<protein>
    <submittedName>
        <fullName evidence="2">MbtH family protein</fullName>
    </submittedName>
</protein>
<reference evidence="2" key="1">
    <citation type="submission" date="2022-06" db="EMBL/GenBank/DDBJ databases">
        <title>WGS of actinobacteria.</title>
        <authorList>
            <person name="Thawai C."/>
        </authorList>
    </citation>
    <scope>NUCLEOTIDE SEQUENCE</scope>
    <source>
        <strain evidence="2">DSM 42010</strain>
    </source>
</reference>
<dbReference type="Gene3D" id="3.90.820.10">
    <property type="entry name" value="Structural Genomics, Unknown Function 30-nov-00 1gh9 Mol_id"/>
    <property type="match status" value="1"/>
</dbReference>
<dbReference type="EMBL" id="JANIIC010000099">
    <property type="protein sequence ID" value="MCQ8835981.1"/>
    <property type="molecule type" value="Genomic_DNA"/>
</dbReference>
<dbReference type="SUPFAM" id="SSF160582">
    <property type="entry name" value="MbtH-like"/>
    <property type="match status" value="1"/>
</dbReference>
<dbReference type="InterPro" id="IPR037407">
    <property type="entry name" value="MLP_fam"/>
</dbReference>
<evidence type="ECO:0000313" key="2">
    <source>
        <dbReference type="EMBL" id="MCQ8835981.1"/>
    </source>
</evidence>
<organism evidence="2 3">
    <name type="scientific">Streptomyces malaysiensis subsp. samsunensis</name>
    <dbReference type="NCBI Taxonomy" id="459658"/>
    <lineage>
        <taxon>Bacteria</taxon>
        <taxon>Bacillati</taxon>
        <taxon>Actinomycetota</taxon>
        <taxon>Actinomycetes</taxon>
        <taxon>Kitasatosporales</taxon>
        <taxon>Streptomycetaceae</taxon>
        <taxon>Streptomyces</taxon>
        <taxon>Streptomyces violaceusniger group</taxon>
    </lineage>
</organism>
<dbReference type="Proteomes" id="UP001142400">
    <property type="component" value="Unassembled WGS sequence"/>
</dbReference>
<dbReference type="GO" id="GO:0005829">
    <property type="term" value="C:cytosol"/>
    <property type="evidence" value="ECO:0007669"/>
    <property type="project" value="TreeGrafter"/>
</dbReference>
<sequence length="71" mass="7686">MTGSPFDPDGGEWLVVVDDHGQHAVWRPFLDVPAGWRVALAATDRESALEYVESHWTRLGPAEQAGSGAGR</sequence>
<evidence type="ECO:0000259" key="1">
    <source>
        <dbReference type="SMART" id="SM00923"/>
    </source>
</evidence>
<accession>A0A9X2M5A0</accession>
<dbReference type="PANTHER" id="PTHR38444">
    <property type="entry name" value="ENTEROBACTIN BIOSYNTHESIS PROTEIN YBDZ"/>
    <property type="match status" value="1"/>
</dbReference>
<dbReference type="InterPro" id="IPR005153">
    <property type="entry name" value="MbtH-like_dom"/>
</dbReference>
<keyword evidence="3" id="KW-1185">Reference proteome</keyword>
<gene>
    <name evidence="2" type="ORF">NQU54_44950</name>
</gene>
<dbReference type="RefSeq" id="WP_257636071.1">
    <property type="nucleotide sequence ID" value="NZ_JANIIC010000099.1"/>
</dbReference>
<dbReference type="Pfam" id="PF03621">
    <property type="entry name" value="MbtH"/>
    <property type="match status" value="1"/>
</dbReference>
<dbReference type="SMART" id="SM00923">
    <property type="entry name" value="MbtH"/>
    <property type="match status" value="1"/>
</dbReference>
<proteinExistence type="predicted"/>